<dbReference type="Pfam" id="PF00005">
    <property type="entry name" value="ABC_tran"/>
    <property type="match status" value="1"/>
</dbReference>
<evidence type="ECO:0000256" key="3">
    <source>
        <dbReference type="ARBA" id="ARBA00022475"/>
    </source>
</evidence>
<evidence type="ECO:0000256" key="1">
    <source>
        <dbReference type="ARBA" id="ARBA00004202"/>
    </source>
</evidence>
<evidence type="ECO:0000256" key="8">
    <source>
        <dbReference type="ARBA" id="ARBA00023065"/>
    </source>
</evidence>
<keyword evidence="12" id="KW-1185">Reference proteome</keyword>
<keyword evidence="6 11" id="KW-0067">ATP-binding</keyword>
<dbReference type="Gene3D" id="3.40.50.300">
    <property type="entry name" value="P-loop containing nucleotide triphosphate hydrolases"/>
    <property type="match status" value="1"/>
</dbReference>
<evidence type="ECO:0000256" key="7">
    <source>
        <dbReference type="ARBA" id="ARBA00023004"/>
    </source>
</evidence>
<dbReference type="InterPro" id="IPR003593">
    <property type="entry name" value="AAA+_ATPase"/>
</dbReference>
<keyword evidence="2" id="KW-0813">Transport</keyword>
<dbReference type="PROSITE" id="PS00211">
    <property type="entry name" value="ABC_TRANSPORTER_1"/>
    <property type="match status" value="1"/>
</dbReference>
<dbReference type="InterPro" id="IPR051535">
    <property type="entry name" value="Siderophore_ABC-ATPase"/>
</dbReference>
<keyword evidence="9" id="KW-0472">Membrane</keyword>
<dbReference type="STRING" id="1048205.AB852_25285"/>
<dbReference type="PROSITE" id="PS50893">
    <property type="entry name" value="ABC_TRANSPORTER_2"/>
    <property type="match status" value="1"/>
</dbReference>
<name>A0A1Q4V333_9ACTN</name>
<dbReference type="EMBL" id="LFBV01000007">
    <property type="protein sequence ID" value="OKH92243.1"/>
    <property type="molecule type" value="Genomic_DNA"/>
</dbReference>
<feature type="domain" description="ABC transporter" evidence="10">
    <location>
        <begin position="18"/>
        <end position="253"/>
    </location>
</feature>
<reference evidence="11 12" key="1">
    <citation type="submission" date="2015-06" db="EMBL/GenBank/DDBJ databases">
        <title>Cloning and characterization of the uncialamcin biosynthetic gene cluster.</title>
        <authorList>
            <person name="Yan X."/>
            <person name="Huang T."/>
            <person name="Ge H."/>
            <person name="Shen B."/>
        </authorList>
    </citation>
    <scope>NUCLEOTIDE SEQUENCE [LARGE SCALE GENOMIC DNA]</scope>
    <source>
        <strain evidence="11 12">DCA2648</strain>
    </source>
</reference>
<evidence type="ECO:0000256" key="6">
    <source>
        <dbReference type="ARBA" id="ARBA00022840"/>
    </source>
</evidence>
<sequence length="277" mass="29536">MTTKSAVREGAGSATTGLSARGVTLSYNGAPVVRDVSVDLPTGGLTAIIGPNGSGKSTLLKAFARVLKPDTGTITLGGADVHALRGKQFARQVALLPQNPQTPPGITVRALVQRGRHPHHTLLRQWTPDDDHRIAEALAHTGLTDHADIPAAALSGGQRQRAWIAMTLAQDTQHILLDEPTTYLDIAHQYDLLELCAQLHRQGRTITAVLHDLNQAAHYATQLIVLKDGRIHAEGPPAEILTPGLVSEVFGLTCDIIAHPHLGTPHLIPHPQPRADS</sequence>
<keyword evidence="4" id="KW-0410">Iron transport</keyword>
<dbReference type="CDD" id="cd03214">
    <property type="entry name" value="ABC_Iron-Siderophores_B12_Hemin"/>
    <property type="match status" value="1"/>
</dbReference>
<dbReference type="InterPro" id="IPR017871">
    <property type="entry name" value="ABC_transporter-like_CS"/>
</dbReference>
<dbReference type="SMART" id="SM00382">
    <property type="entry name" value="AAA"/>
    <property type="match status" value="1"/>
</dbReference>
<keyword evidence="7" id="KW-0408">Iron</keyword>
<evidence type="ECO:0000256" key="5">
    <source>
        <dbReference type="ARBA" id="ARBA00022741"/>
    </source>
</evidence>
<evidence type="ECO:0000313" key="12">
    <source>
        <dbReference type="Proteomes" id="UP000186455"/>
    </source>
</evidence>
<proteinExistence type="predicted"/>
<dbReference type="InterPro" id="IPR003439">
    <property type="entry name" value="ABC_transporter-like_ATP-bd"/>
</dbReference>
<keyword evidence="8" id="KW-0406">Ion transport</keyword>
<accession>A0A1Q4V333</accession>
<dbReference type="GO" id="GO:0016887">
    <property type="term" value="F:ATP hydrolysis activity"/>
    <property type="evidence" value="ECO:0007669"/>
    <property type="project" value="InterPro"/>
</dbReference>
<dbReference type="SUPFAM" id="SSF52540">
    <property type="entry name" value="P-loop containing nucleoside triphosphate hydrolases"/>
    <property type="match status" value="1"/>
</dbReference>
<evidence type="ECO:0000256" key="2">
    <source>
        <dbReference type="ARBA" id="ARBA00022448"/>
    </source>
</evidence>
<dbReference type="GO" id="GO:0005886">
    <property type="term" value="C:plasma membrane"/>
    <property type="evidence" value="ECO:0007669"/>
    <property type="project" value="UniProtKB-SubCell"/>
</dbReference>
<evidence type="ECO:0000256" key="9">
    <source>
        <dbReference type="ARBA" id="ARBA00023136"/>
    </source>
</evidence>
<comment type="subcellular location">
    <subcellularLocation>
        <location evidence="1">Cell membrane</location>
        <topology evidence="1">Peripheral membrane protein</topology>
    </subcellularLocation>
</comment>
<dbReference type="AlphaFoldDB" id="A0A1Q4V333"/>
<dbReference type="RefSeq" id="WP_073792568.1">
    <property type="nucleotide sequence ID" value="NZ_LFBV01000007.1"/>
</dbReference>
<evidence type="ECO:0000256" key="4">
    <source>
        <dbReference type="ARBA" id="ARBA00022496"/>
    </source>
</evidence>
<organism evidence="11 12">
    <name type="scientific">Streptomyces uncialis</name>
    <dbReference type="NCBI Taxonomy" id="1048205"/>
    <lineage>
        <taxon>Bacteria</taxon>
        <taxon>Bacillati</taxon>
        <taxon>Actinomycetota</taxon>
        <taxon>Actinomycetes</taxon>
        <taxon>Kitasatosporales</taxon>
        <taxon>Streptomycetaceae</taxon>
        <taxon>Streptomyces</taxon>
    </lineage>
</organism>
<dbReference type="GO" id="GO:0005524">
    <property type="term" value="F:ATP binding"/>
    <property type="evidence" value="ECO:0007669"/>
    <property type="project" value="UniProtKB-KW"/>
</dbReference>
<dbReference type="Proteomes" id="UP000186455">
    <property type="component" value="Unassembled WGS sequence"/>
</dbReference>
<evidence type="ECO:0000313" key="11">
    <source>
        <dbReference type="EMBL" id="OKH92243.1"/>
    </source>
</evidence>
<dbReference type="GO" id="GO:0006826">
    <property type="term" value="P:iron ion transport"/>
    <property type="evidence" value="ECO:0007669"/>
    <property type="project" value="UniProtKB-KW"/>
</dbReference>
<comment type="caution">
    <text evidence="11">The sequence shown here is derived from an EMBL/GenBank/DDBJ whole genome shotgun (WGS) entry which is preliminary data.</text>
</comment>
<dbReference type="FunFam" id="3.40.50.300:FF:000134">
    <property type="entry name" value="Iron-enterobactin ABC transporter ATP-binding protein"/>
    <property type="match status" value="1"/>
</dbReference>
<dbReference type="PANTHER" id="PTHR42771:SF2">
    <property type="entry name" value="IRON(3+)-HYDROXAMATE IMPORT ATP-BINDING PROTEIN FHUC"/>
    <property type="match status" value="1"/>
</dbReference>
<keyword evidence="3" id="KW-1003">Cell membrane</keyword>
<evidence type="ECO:0000259" key="10">
    <source>
        <dbReference type="PROSITE" id="PS50893"/>
    </source>
</evidence>
<keyword evidence="5" id="KW-0547">Nucleotide-binding</keyword>
<dbReference type="PANTHER" id="PTHR42771">
    <property type="entry name" value="IRON(3+)-HYDROXAMATE IMPORT ATP-BINDING PROTEIN FHUC"/>
    <property type="match status" value="1"/>
</dbReference>
<protein>
    <submittedName>
        <fullName evidence="11">Iron-dicitrate transporter ATP-binding subunit</fullName>
    </submittedName>
</protein>
<dbReference type="InterPro" id="IPR027417">
    <property type="entry name" value="P-loop_NTPase"/>
</dbReference>
<gene>
    <name evidence="11" type="primary">fecE</name>
    <name evidence="11" type="ORF">AB852_25285</name>
</gene>